<dbReference type="Pfam" id="PF08729">
    <property type="entry name" value="HUN"/>
    <property type="match status" value="1"/>
</dbReference>
<feature type="compositionally biased region" description="Acidic residues" evidence="1">
    <location>
        <begin position="337"/>
        <end position="361"/>
    </location>
</feature>
<reference evidence="3 4" key="1">
    <citation type="submission" date="2016-08" db="EMBL/GenBank/DDBJ databases">
        <title>Draft genome sequence of allopolyploid Zygosaccharomyces rouxii.</title>
        <authorList>
            <person name="Watanabe J."/>
            <person name="Uehara K."/>
            <person name="Mogi Y."/>
            <person name="Tsukioka Y."/>
        </authorList>
    </citation>
    <scope>NUCLEOTIDE SEQUENCE [LARGE SCALE GENOMIC DNA]</scope>
    <source>
        <strain evidence="3 4">NBRC 110957</strain>
    </source>
</reference>
<feature type="compositionally biased region" description="Polar residues" evidence="1">
    <location>
        <begin position="61"/>
        <end position="90"/>
    </location>
</feature>
<evidence type="ECO:0000256" key="1">
    <source>
        <dbReference type="SAM" id="MobiDB-lite"/>
    </source>
</evidence>
<comment type="caution">
    <text evidence="3">The sequence shown here is derived from an EMBL/GenBank/DDBJ whole genome shotgun (WGS) entry which is preliminary data.</text>
</comment>
<feature type="compositionally biased region" description="Basic and acidic residues" evidence="1">
    <location>
        <begin position="187"/>
        <end position="205"/>
    </location>
</feature>
<evidence type="ECO:0000259" key="2">
    <source>
        <dbReference type="Pfam" id="PF08729"/>
    </source>
</evidence>
<dbReference type="OrthoDB" id="5576775at2759"/>
<dbReference type="AlphaFoldDB" id="A0A1Q3AB06"/>
<feature type="compositionally biased region" description="Basic and acidic residues" evidence="1">
    <location>
        <begin position="166"/>
        <end position="179"/>
    </location>
</feature>
<feature type="compositionally biased region" description="Low complexity" evidence="1">
    <location>
        <begin position="97"/>
        <end position="118"/>
    </location>
</feature>
<dbReference type="InterPro" id="IPR014840">
    <property type="entry name" value="HRD"/>
</dbReference>
<gene>
    <name evidence="3" type="ORF">ZYGR_0AI02080</name>
</gene>
<feature type="compositionally biased region" description="Low complexity" evidence="1">
    <location>
        <begin position="232"/>
        <end position="248"/>
    </location>
</feature>
<proteinExistence type="predicted"/>
<feature type="compositionally biased region" description="Polar residues" evidence="1">
    <location>
        <begin position="32"/>
        <end position="41"/>
    </location>
</feature>
<evidence type="ECO:0000313" key="3">
    <source>
        <dbReference type="EMBL" id="GAV52926.1"/>
    </source>
</evidence>
<feature type="compositionally biased region" description="Basic and acidic residues" evidence="1">
    <location>
        <begin position="217"/>
        <end position="231"/>
    </location>
</feature>
<feature type="region of interest" description="Disordered" evidence="1">
    <location>
        <begin position="1"/>
        <end position="252"/>
    </location>
</feature>
<dbReference type="Proteomes" id="UP000187013">
    <property type="component" value="Unassembled WGS sequence"/>
</dbReference>
<evidence type="ECO:0000313" key="4">
    <source>
        <dbReference type="Proteomes" id="UP000187013"/>
    </source>
</evidence>
<organism evidence="3 4">
    <name type="scientific">Zygosaccharomyces rouxii</name>
    <dbReference type="NCBI Taxonomy" id="4956"/>
    <lineage>
        <taxon>Eukaryota</taxon>
        <taxon>Fungi</taxon>
        <taxon>Dikarya</taxon>
        <taxon>Ascomycota</taxon>
        <taxon>Saccharomycotina</taxon>
        <taxon>Saccharomycetes</taxon>
        <taxon>Saccharomycetales</taxon>
        <taxon>Saccharomycetaceae</taxon>
        <taxon>Zygosaccharomyces</taxon>
    </lineage>
</organism>
<accession>A0A1Q3AB06</accession>
<sequence>MDHTGASLQAPVASRASPKVILPTQIPGSAPPESNDSTTDTPGVLIARMSSPVSIPPQAQFKKTMSSLAGENKPQTELAQKSNSMSSLPQSKEKQTNSSNNKPAEPKKNNSPKSSSNKESSKAGGTKNDGSTSTKKESSGSAKKDGASGGGRKDNSSGKDNNPSNSKKDNPSGSVKRENSATNNSKSNEKKDNKPTGKSSIKKENGSTTGTSTANKKPIDTKKKPPVKKETAPAAKPAKTPKKLVAAPSIKSPSLLEVLERGKTQEEPEEPALIVDVPLYSTDTNEYLDENGQVVFNFYKVVQDKFSSDNGGGNPTDLKAAKRNLFGQISGTQMDGAAEEDDDDIEEVEEEGEEEEEEEGEEPKQNVSPKKKSHPNKGKSLIGKYDTEDPFIDDTELLWEEQRAATKDGFFVYFGPLIEKGHYASLERADGTMKRGGVKNK</sequence>
<feature type="region of interest" description="Disordered" evidence="1">
    <location>
        <begin position="305"/>
        <end position="386"/>
    </location>
</feature>
<feature type="compositionally biased region" description="Basic and acidic residues" evidence="1">
    <location>
        <begin position="134"/>
        <end position="157"/>
    </location>
</feature>
<feature type="domain" description="Hpc2-related" evidence="2">
    <location>
        <begin position="376"/>
        <end position="416"/>
    </location>
</feature>
<name>A0A1Q3AB06_ZYGRO</name>
<protein>
    <recommendedName>
        <fullName evidence="2">Hpc2-related domain-containing protein</fullName>
    </recommendedName>
</protein>
<dbReference type="EMBL" id="BDGX01000035">
    <property type="protein sequence ID" value="GAV52926.1"/>
    <property type="molecule type" value="Genomic_DNA"/>
</dbReference>